<protein>
    <submittedName>
        <fullName evidence="1">Uncharacterized protein</fullName>
    </submittedName>
</protein>
<dbReference type="EMBL" id="CP041616">
    <property type="protein sequence ID" value="QDO88956.1"/>
    <property type="molecule type" value="Genomic_DNA"/>
</dbReference>
<evidence type="ECO:0000313" key="1">
    <source>
        <dbReference type="EMBL" id="QDO88956.1"/>
    </source>
</evidence>
<dbReference type="AlphaFoldDB" id="A0A516GBQ9"/>
<evidence type="ECO:0000313" key="2">
    <source>
        <dbReference type="Proteomes" id="UP000315395"/>
    </source>
</evidence>
<dbReference type="KEGG" id="orz:FNH13_12010"/>
<dbReference type="Proteomes" id="UP000315395">
    <property type="component" value="Chromosome"/>
</dbReference>
<gene>
    <name evidence="1" type="ORF">FNH13_12010</name>
</gene>
<keyword evidence="2" id="KW-1185">Reference proteome</keyword>
<sequence length="188" mass="21739">METVAPTYSDEELASYYEERLVATADERNQSPIPEVSLIRWSMGSNEYAANMATCLQEAGFPAVLEGRDYYFEPGVPAAQQDALNRASFVCNGQYMMHPIYGYGWTDEHVGVVYDYWVEYYIPCMRAHGHEVRDDDKPSREAYVNAFNTAQRIHWWPNEWSALLPKTERVEMEQICPQYPPDEVLFGQ</sequence>
<dbReference type="RefSeq" id="WP_143783633.1">
    <property type="nucleotide sequence ID" value="NZ_CP041616.1"/>
</dbReference>
<name>A0A516GBQ9_9MICO</name>
<reference evidence="1 2" key="1">
    <citation type="submission" date="2019-07" db="EMBL/GenBank/DDBJ databases">
        <title>complete genome sequencing of Ornithinimicrobium sp. H23M54.</title>
        <authorList>
            <person name="Bae J.-W."/>
            <person name="Lee S.-Y."/>
        </authorList>
    </citation>
    <scope>NUCLEOTIDE SEQUENCE [LARGE SCALE GENOMIC DNA]</scope>
    <source>
        <strain evidence="1 2">H23M54</strain>
    </source>
</reference>
<dbReference type="OrthoDB" id="3726412at2"/>
<proteinExistence type="predicted"/>
<accession>A0A516GBQ9</accession>
<organism evidence="1 2">
    <name type="scientific">Ornithinimicrobium ciconiae</name>
    <dbReference type="NCBI Taxonomy" id="2594265"/>
    <lineage>
        <taxon>Bacteria</taxon>
        <taxon>Bacillati</taxon>
        <taxon>Actinomycetota</taxon>
        <taxon>Actinomycetes</taxon>
        <taxon>Micrococcales</taxon>
        <taxon>Ornithinimicrobiaceae</taxon>
        <taxon>Ornithinimicrobium</taxon>
    </lineage>
</organism>